<name>A0A9E7FS21_9LILI</name>
<accession>A0A9E7FS21</accession>
<proteinExistence type="predicted"/>
<keyword evidence="2" id="KW-1185">Reference proteome</keyword>
<sequence>MAAFAPAPKGGGRVAVKKTSLHPPCRCSGKCNHMPFWFPFLPSHCHQSTKEGNKLFGFPLSRIKISIQICFHSTNKKLNLNICAGKREEPKTSFLWRFRGRKRDGKQELCLGRFEQWLNRTVVKLDLVECSKDEAMACDGRMWQNTDWKKPDHFLEVVLHVAVPSLHVPRGRASAGVAEIGSCSNFPVVLDGGRRRTSRRGQLVAVKTTRPWCDVSVWLLKKRGRGIPDSTEETSNHWEPCWLHALSLSE</sequence>
<dbReference type="Proteomes" id="UP001055439">
    <property type="component" value="Chromosome 5"/>
</dbReference>
<protein>
    <submittedName>
        <fullName evidence="1">Uncharacterized protein</fullName>
    </submittedName>
</protein>
<organism evidence="1 2">
    <name type="scientific">Musa troglodytarum</name>
    <name type="common">fe'i banana</name>
    <dbReference type="NCBI Taxonomy" id="320322"/>
    <lineage>
        <taxon>Eukaryota</taxon>
        <taxon>Viridiplantae</taxon>
        <taxon>Streptophyta</taxon>
        <taxon>Embryophyta</taxon>
        <taxon>Tracheophyta</taxon>
        <taxon>Spermatophyta</taxon>
        <taxon>Magnoliopsida</taxon>
        <taxon>Liliopsida</taxon>
        <taxon>Zingiberales</taxon>
        <taxon>Musaceae</taxon>
        <taxon>Musa</taxon>
    </lineage>
</organism>
<evidence type="ECO:0000313" key="1">
    <source>
        <dbReference type="EMBL" id="URE01151.1"/>
    </source>
</evidence>
<dbReference type="OrthoDB" id="1896025at2759"/>
<gene>
    <name evidence="1" type="ORF">MUK42_02083</name>
</gene>
<reference evidence="1" key="1">
    <citation type="submission" date="2022-05" db="EMBL/GenBank/DDBJ databases">
        <title>The Musa troglodytarum L. genome provides insights into the mechanism of non-climacteric behaviour and enrichment of carotenoids.</title>
        <authorList>
            <person name="Wang J."/>
        </authorList>
    </citation>
    <scope>NUCLEOTIDE SEQUENCE</scope>
    <source>
        <tissue evidence="1">Leaf</tissue>
    </source>
</reference>
<dbReference type="AlphaFoldDB" id="A0A9E7FS21"/>
<evidence type="ECO:0000313" key="2">
    <source>
        <dbReference type="Proteomes" id="UP001055439"/>
    </source>
</evidence>
<dbReference type="EMBL" id="CP097507">
    <property type="protein sequence ID" value="URE01151.1"/>
    <property type="molecule type" value="Genomic_DNA"/>
</dbReference>